<sequence length="228" mass="25293">MSAAQVPQNKEEKKRETFSSEVDRGPVQVSATSRDRGASGEEEVREDSPFCGVRSSHGAGKDVIEDAQRGKEVETEKMQKEPYACTECEKTFCYKTSLQRHQKVHTGPVPLTCSECGETFLLRAQLIQHKRIHTPEPSFACTQCDKSFKLKGNLITHQKIHTGEKPFTCSDCGKLFCKAAASEASENPTWASLRVGEKGPGEVLTKRQSEEMYRFHLLHVGASGIFGV</sequence>
<feature type="domain" description="C2H2-type" evidence="12">
    <location>
        <begin position="111"/>
        <end position="138"/>
    </location>
</feature>
<dbReference type="GO" id="GO:0000981">
    <property type="term" value="F:DNA-binding transcription factor activity, RNA polymerase II-specific"/>
    <property type="evidence" value="ECO:0007669"/>
    <property type="project" value="TreeGrafter"/>
</dbReference>
<feature type="region of interest" description="Disordered" evidence="11">
    <location>
        <begin position="1"/>
        <end position="76"/>
    </location>
</feature>
<evidence type="ECO:0000313" key="14">
    <source>
        <dbReference type="Proteomes" id="UP001066276"/>
    </source>
</evidence>
<dbReference type="PANTHER" id="PTHR23226">
    <property type="entry name" value="ZINC FINGER AND SCAN DOMAIN-CONTAINING"/>
    <property type="match status" value="1"/>
</dbReference>
<dbReference type="InterPro" id="IPR013087">
    <property type="entry name" value="Znf_C2H2_type"/>
</dbReference>
<dbReference type="FunFam" id="3.30.160.60:FF:000706">
    <property type="entry name" value="Zinc finger protein"/>
    <property type="match status" value="1"/>
</dbReference>
<keyword evidence="9" id="KW-0539">Nucleus</keyword>
<feature type="domain" description="C2H2-type" evidence="12">
    <location>
        <begin position="139"/>
        <end position="166"/>
    </location>
</feature>
<evidence type="ECO:0000256" key="2">
    <source>
        <dbReference type="ARBA" id="ARBA00022723"/>
    </source>
</evidence>
<comment type="caution">
    <text evidence="13">The sequence shown here is derived from an EMBL/GenBank/DDBJ whole genome shotgun (WGS) entry which is preliminary data.</text>
</comment>
<dbReference type="PANTHER" id="PTHR23226:SF424">
    <property type="entry name" value="OOCYTE ZINC FINGER PROTEIN XLCOF6-LIKE ISOFORM X1"/>
    <property type="match status" value="1"/>
</dbReference>
<dbReference type="AlphaFoldDB" id="A0AAV7WGJ9"/>
<keyword evidence="2" id="KW-0479">Metal-binding</keyword>
<protein>
    <recommendedName>
        <fullName evidence="12">C2H2-type domain-containing protein</fullName>
    </recommendedName>
</protein>
<evidence type="ECO:0000259" key="12">
    <source>
        <dbReference type="PROSITE" id="PS50157"/>
    </source>
</evidence>
<organism evidence="13 14">
    <name type="scientific">Pleurodeles waltl</name>
    <name type="common">Iberian ribbed newt</name>
    <dbReference type="NCBI Taxonomy" id="8319"/>
    <lineage>
        <taxon>Eukaryota</taxon>
        <taxon>Metazoa</taxon>
        <taxon>Chordata</taxon>
        <taxon>Craniata</taxon>
        <taxon>Vertebrata</taxon>
        <taxon>Euteleostomi</taxon>
        <taxon>Amphibia</taxon>
        <taxon>Batrachia</taxon>
        <taxon>Caudata</taxon>
        <taxon>Salamandroidea</taxon>
        <taxon>Salamandridae</taxon>
        <taxon>Pleurodelinae</taxon>
        <taxon>Pleurodeles</taxon>
    </lineage>
</organism>
<evidence type="ECO:0000256" key="7">
    <source>
        <dbReference type="ARBA" id="ARBA00023125"/>
    </source>
</evidence>
<keyword evidence="5" id="KW-0862">Zinc</keyword>
<dbReference type="SMART" id="SM00355">
    <property type="entry name" value="ZnF_C2H2"/>
    <property type="match status" value="3"/>
</dbReference>
<proteinExistence type="predicted"/>
<name>A0AAV7WGJ9_PLEWA</name>
<keyword evidence="6" id="KW-0805">Transcription regulation</keyword>
<dbReference type="SUPFAM" id="SSF57667">
    <property type="entry name" value="beta-beta-alpha zinc fingers"/>
    <property type="match status" value="2"/>
</dbReference>
<reference evidence="13" key="1">
    <citation type="journal article" date="2022" name="bioRxiv">
        <title>Sequencing and chromosome-scale assembly of the giantPleurodeles waltlgenome.</title>
        <authorList>
            <person name="Brown T."/>
            <person name="Elewa A."/>
            <person name="Iarovenko S."/>
            <person name="Subramanian E."/>
            <person name="Araus A.J."/>
            <person name="Petzold A."/>
            <person name="Susuki M."/>
            <person name="Suzuki K.-i.T."/>
            <person name="Hayashi T."/>
            <person name="Toyoda A."/>
            <person name="Oliveira C."/>
            <person name="Osipova E."/>
            <person name="Leigh N.D."/>
            <person name="Simon A."/>
            <person name="Yun M.H."/>
        </authorList>
    </citation>
    <scope>NUCLEOTIDE SEQUENCE</scope>
    <source>
        <strain evidence="13">20211129_DDA</strain>
        <tissue evidence="13">Liver</tissue>
    </source>
</reference>
<evidence type="ECO:0000256" key="9">
    <source>
        <dbReference type="ARBA" id="ARBA00023242"/>
    </source>
</evidence>
<dbReference type="GO" id="GO:0000978">
    <property type="term" value="F:RNA polymerase II cis-regulatory region sequence-specific DNA binding"/>
    <property type="evidence" value="ECO:0007669"/>
    <property type="project" value="TreeGrafter"/>
</dbReference>
<dbReference type="PROSITE" id="PS00028">
    <property type="entry name" value="ZINC_FINGER_C2H2_1"/>
    <property type="match status" value="3"/>
</dbReference>
<dbReference type="GO" id="GO:0008270">
    <property type="term" value="F:zinc ion binding"/>
    <property type="evidence" value="ECO:0007669"/>
    <property type="project" value="UniProtKB-KW"/>
</dbReference>
<evidence type="ECO:0000256" key="11">
    <source>
        <dbReference type="SAM" id="MobiDB-lite"/>
    </source>
</evidence>
<feature type="compositionally biased region" description="Basic and acidic residues" evidence="11">
    <location>
        <begin position="59"/>
        <end position="76"/>
    </location>
</feature>
<keyword evidence="14" id="KW-1185">Reference proteome</keyword>
<keyword evidence="7" id="KW-0238">DNA-binding</keyword>
<feature type="domain" description="C2H2-type" evidence="12">
    <location>
        <begin position="83"/>
        <end position="110"/>
    </location>
</feature>
<comment type="subcellular location">
    <subcellularLocation>
        <location evidence="1">Nucleus</location>
    </subcellularLocation>
</comment>
<dbReference type="Proteomes" id="UP001066276">
    <property type="component" value="Chromosome 1_2"/>
</dbReference>
<evidence type="ECO:0000256" key="4">
    <source>
        <dbReference type="ARBA" id="ARBA00022771"/>
    </source>
</evidence>
<keyword evidence="3" id="KW-0677">Repeat</keyword>
<evidence type="ECO:0000256" key="8">
    <source>
        <dbReference type="ARBA" id="ARBA00023163"/>
    </source>
</evidence>
<dbReference type="EMBL" id="JANPWB010000002">
    <property type="protein sequence ID" value="KAJ1212121.1"/>
    <property type="molecule type" value="Genomic_DNA"/>
</dbReference>
<dbReference type="FunFam" id="3.30.160.60:FF:000040">
    <property type="entry name" value="RB associated KRAB zinc finger"/>
    <property type="match status" value="1"/>
</dbReference>
<evidence type="ECO:0000256" key="3">
    <source>
        <dbReference type="ARBA" id="ARBA00022737"/>
    </source>
</evidence>
<keyword evidence="8" id="KW-0804">Transcription</keyword>
<evidence type="ECO:0000256" key="1">
    <source>
        <dbReference type="ARBA" id="ARBA00004123"/>
    </source>
</evidence>
<evidence type="ECO:0000256" key="10">
    <source>
        <dbReference type="PROSITE-ProRule" id="PRU00042"/>
    </source>
</evidence>
<dbReference type="FunFam" id="3.30.160.60:FF:000646">
    <property type="entry name" value="Myeloid zinc finger 1"/>
    <property type="match status" value="1"/>
</dbReference>
<accession>A0AAV7WGJ9</accession>
<dbReference type="GO" id="GO:0005634">
    <property type="term" value="C:nucleus"/>
    <property type="evidence" value="ECO:0007669"/>
    <property type="project" value="UniProtKB-SubCell"/>
</dbReference>
<dbReference type="PROSITE" id="PS50157">
    <property type="entry name" value="ZINC_FINGER_C2H2_2"/>
    <property type="match status" value="3"/>
</dbReference>
<gene>
    <name evidence="13" type="ORF">NDU88_007457</name>
</gene>
<evidence type="ECO:0000256" key="6">
    <source>
        <dbReference type="ARBA" id="ARBA00023015"/>
    </source>
</evidence>
<dbReference type="Pfam" id="PF00096">
    <property type="entry name" value="zf-C2H2"/>
    <property type="match status" value="2"/>
</dbReference>
<keyword evidence="4 10" id="KW-0863">Zinc-finger</keyword>
<dbReference type="InterPro" id="IPR036236">
    <property type="entry name" value="Znf_C2H2_sf"/>
</dbReference>
<dbReference type="Gene3D" id="3.30.160.60">
    <property type="entry name" value="Classic Zinc Finger"/>
    <property type="match status" value="4"/>
</dbReference>
<evidence type="ECO:0000256" key="5">
    <source>
        <dbReference type="ARBA" id="ARBA00022833"/>
    </source>
</evidence>
<evidence type="ECO:0000313" key="13">
    <source>
        <dbReference type="EMBL" id="KAJ1212121.1"/>
    </source>
</evidence>
<feature type="compositionally biased region" description="Basic and acidic residues" evidence="11">
    <location>
        <begin position="9"/>
        <end position="24"/>
    </location>
</feature>